<evidence type="ECO:0000256" key="3">
    <source>
        <dbReference type="ARBA" id="ARBA00022741"/>
    </source>
</evidence>
<evidence type="ECO:0000313" key="8">
    <source>
        <dbReference type="Proteomes" id="UP000290289"/>
    </source>
</evidence>
<dbReference type="Pfam" id="PF07714">
    <property type="entry name" value="PK_Tyr_Ser-Thr"/>
    <property type="match status" value="1"/>
</dbReference>
<dbReference type="InterPro" id="IPR001245">
    <property type="entry name" value="Ser-Thr/Tyr_kinase_cat_dom"/>
</dbReference>
<proteinExistence type="predicted"/>
<dbReference type="Proteomes" id="UP000290289">
    <property type="component" value="Chromosome 10"/>
</dbReference>
<evidence type="ECO:0000256" key="1">
    <source>
        <dbReference type="ARBA" id="ARBA00022527"/>
    </source>
</evidence>
<evidence type="ECO:0000256" key="2">
    <source>
        <dbReference type="ARBA" id="ARBA00022679"/>
    </source>
</evidence>
<keyword evidence="1" id="KW-0723">Serine/threonine-protein kinase</keyword>
<keyword evidence="8" id="KW-1185">Reference proteome</keyword>
<keyword evidence="4" id="KW-0418">Kinase</keyword>
<keyword evidence="2" id="KW-0808">Transferase</keyword>
<dbReference type="SUPFAM" id="SSF56112">
    <property type="entry name" value="Protein kinase-like (PK-like)"/>
    <property type="match status" value="2"/>
</dbReference>
<evidence type="ECO:0000256" key="4">
    <source>
        <dbReference type="ARBA" id="ARBA00022777"/>
    </source>
</evidence>
<dbReference type="GO" id="GO:0004713">
    <property type="term" value="F:protein tyrosine kinase activity"/>
    <property type="evidence" value="ECO:0007669"/>
    <property type="project" value="InterPro"/>
</dbReference>
<dbReference type="AlphaFoldDB" id="A0A498IWZ9"/>
<dbReference type="GO" id="GO:0004674">
    <property type="term" value="F:protein serine/threonine kinase activity"/>
    <property type="evidence" value="ECO:0007669"/>
    <property type="project" value="UniProtKB-KW"/>
</dbReference>
<dbReference type="SMART" id="SM00219">
    <property type="entry name" value="TyrKc"/>
    <property type="match status" value="1"/>
</dbReference>
<accession>A0A498IWZ9</accession>
<reference evidence="7 8" key="1">
    <citation type="submission" date="2018-10" db="EMBL/GenBank/DDBJ databases">
        <title>A high-quality apple genome assembly.</title>
        <authorList>
            <person name="Hu J."/>
        </authorList>
    </citation>
    <scope>NUCLEOTIDE SEQUENCE [LARGE SCALE GENOMIC DNA]</scope>
    <source>
        <strain evidence="8">cv. HFTH1</strain>
        <tissue evidence="7">Young leaf</tissue>
    </source>
</reference>
<dbReference type="EMBL" id="RDQH01000336">
    <property type="protein sequence ID" value="RXH85983.1"/>
    <property type="molecule type" value="Genomic_DNA"/>
</dbReference>
<dbReference type="InterPro" id="IPR000719">
    <property type="entry name" value="Prot_kinase_dom"/>
</dbReference>
<dbReference type="Gene3D" id="3.30.200.20">
    <property type="entry name" value="Phosphorylase Kinase, domain 1"/>
    <property type="match status" value="1"/>
</dbReference>
<keyword evidence="5" id="KW-0067">ATP-binding</keyword>
<dbReference type="FunFam" id="3.30.200.20:FF:000924">
    <property type="entry name" value="Uncharacterized protein"/>
    <property type="match status" value="1"/>
</dbReference>
<evidence type="ECO:0000259" key="6">
    <source>
        <dbReference type="PROSITE" id="PS50011"/>
    </source>
</evidence>
<dbReference type="GO" id="GO:0005524">
    <property type="term" value="F:ATP binding"/>
    <property type="evidence" value="ECO:0007669"/>
    <property type="project" value="UniProtKB-KW"/>
</dbReference>
<evidence type="ECO:0000256" key="5">
    <source>
        <dbReference type="ARBA" id="ARBA00022840"/>
    </source>
</evidence>
<evidence type="ECO:0000313" key="7">
    <source>
        <dbReference type="EMBL" id="RXH85983.1"/>
    </source>
</evidence>
<gene>
    <name evidence="7" type="ORF">DVH24_017036</name>
</gene>
<protein>
    <recommendedName>
        <fullName evidence="6">Protein kinase domain-containing protein</fullName>
    </recommendedName>
</protein>
<dbReference type="PANTHER" id="PTHR27002">
    <property type="entry name" value="RECEPTOR-LIKE SERINE/THREONINE-PROTEIN KINASE SD1-8"/>
    <property type="match status" value="1"/>
</dbReference>
<dbReference type="InterPro" id="IPR011009">
    <property type="entry name" value="Kinase-like_dom_sf"/>
</dbReference>
<comment type="caution">
    <text evidence="7">The sequence shown here is derived from an EMBL/GenBank/DDBJ whole genome shotgun (WGS) entry which is preliminary data.</text>
</comment>
<dbReference type="Gene3D" id="1.10.510.10">
    <property type="entry name" value="Transferase(Phosphotransferase) domain 1"/>
    <property type="match status" value="2"/>
</dbReference>
<dbReference type="PROSITE" id="PS50011">
    <property type="entry name" value="PROTEIN_KINASE_DOM"/>
    <property type="match status" value="1"/>
</dbReference>
<feature type="domain" description="Protein kinase" evidence="6">
    <location>
        <begin position="118"/>
        <end position="292"/>
    </location>
</feature>
<name>A0A498IWZ9_MALDO</name>
<organism evidence="7 8">
    <name type="scientific">Malus domestica</name>
    <name type="common">Apple</name>
    <name type="synonym">Pyrus malus</name>
    <dbReference type="NCBI Taxonomy" id="3750"/>
    <lineage>
        <taxon>Eukaryota</taxon>
        <taxon>Viridiplantae</taxon>
        <taxon>Streptophyta</taxon>
        <taxon>Embryophyta</taxon>
        <taxon>Tracheophyta</taxon>
        <taxon>Spermatophyta</taxon>
        <taxon>Magnoliopsida</taxon>
        <taxon>eudicotyledons</taxon>
        <taxon>Gunneridae</taxon>
        <taxon>Pentapetalae</taxon>
        <taxon>rosids</taxon>
        <taxon>fabids</taxon>
        <taxon>Rosales</taxon>
        <taxon>Rosaceae</taxon>
        <taxon>Amygdaloideae</taxon>
        <taxon>Maleae</taxon>
        <taxon>Malus</taxon>
    </lineage>
</organism>
<sequence>MDLPYQLQAWELWNEGKGLELMDPLLRDSCSTNELLRCIHVGLLCVQEDTNKRPTMSSVVLMLKCEASSLLKPDRPAFFTGRPATNHNVDQLRMIQGLLSPCNSTWELLKVETATNKFSDDNKLGEGGFGVVFKCSILRISNIYKMHANEIDWIKCLICQGTLANEQEIAVKRLSTSSRQGVQEFKNEVALVAKLQHRNLVRLLGFCLEGEETLLGGITREILYLHEDSRLRVIHRDLKASNILGYMATKYAMEGLYSIKSNVYSFKVLLLEITTRRKNFLGFIRQMVHRLL</sequence>
<dbReference type="GO" id="GO:0005886">
    <property type="term" value="C:plasma membrane"/>
    <property type="evidence" value="ECO:0007669"/>
    <property type="project" value="TreeGrafter"/>
</dbReference>
<dbReference type="PANTHER" id="PTHR27002:SF1050">
    <property type="entry name" value="CYSTEINE-RICH RECEPTOR-LIKE PROTEIN KINASE 5"/>
    <property type="match status" value="1"/>
</dbReference>
<keyword evidence="3" id="KW-0547">Nucleotide-binding</keyword>
<dbReference type="InterPro" id="IPR020635">
    <property type="entry name" value="Tyr_kinase_cat_dom"/>
</dbReference>